<reference evidence="2 3" key="1">
    <citation type="submission" date="2019-10" db="EMBL/GenBank/DDBJ databases">
        <title>Sequencing and Assembly of Multiple Reported Metal-Biooxidizing Members of the Extremely Thermoacidophilic Archaeal Family Sulfolobaceae.</title>
        <authorList>
            <person name="Counts J.A."/>
            <person name="Kelly R.M."/>
        </authorList>
    </citation>
    <scope>NUCLEOTIDE SEQUENCE [LARGE SCALE GENOMIC DNA]</scope>
    <source>
        <strain evidence="2 3">DSM 6482</strain>
    </source>
</reference>
<protein>
    <submittedName>
        <fullName evidence="2">Uncharacterized protein</fullName>
    </submittedName>
</protein>
<gene>
    <name evidence="2" type="ORF">GC250_11515</name>
</gene>
<keyword evidence="1" id="KW-1133">Transmembrane helix</keyword>
<dbReference type="RefSeq" id="WP_156017765.1">
    <property type="nucleotide sequence ID" value="NZ_BBBY01000020.1"/>
</dbReference>
<accession>A0A6A9QWG3</accession>
<keyword evidence="1" id="KW-0812">Transmembrane</keyword>
<dbReference type="Proteomes" id="UP000470772">
    <property type="component" value="Unassembled WGS sequence"/>
</dbReference>
<feature type="transmembrane region" description="Helical" evidence="1">
    <location>
        <begin position="33"/>
        <end position="51"/>
    </location>
</feature>
<proteinExistence type="predicted"/>
<dbReference type="EMBL" id="WGGD01000005">
    <property type="protein sequence ID" value="MUN30043.1"/>
    <property type="molecule type" value="Genomic_DNA"/>
</dbReference>
<evidence type="ECO:0000256" key="1">
    <source>
        <dbReference type="SAM" id="Phobius"/>
    </source>
</evidence>
<feature type="transmembrane region" description="Helical" evidence="1">
    <location>
        <begin position="6"/>
        <end position="26"/>
    </location>
</feature>
<organism evidence="2 3">
    <name type="scientific">Sulfuracidifex metallicus DSM 6482 = JCM 9184</name>
    <dbReference type="NCBI Taxonomy" id="523847"/>
    <lineage>
        <taxon>Archaea</taxon>
        <taxon>Thermoproteota</taxon>
        <taxon>Thermoprotei</taxon>
        <taxon>Sulfolobales</taxon>
        <taxon>Sulfolobaceae</taxon>
        <taxon>Sulfuracidifex</taxon>
    </lineage>
</organism>
<sequence>MSSFSYLFGNFHVIIAAVILADVTVMKMNMKSFTALTFCMIFCLLKMRSLFNYGAFSQKVLIKYNK</sequence>
<keyword evidence="3" id="KW-1185">Reference proteome</keyword>
<dbReference type="AlphaFoldDB" id="A0A6A9QWG3"/>
<evidence type="ECO:0000313" key="2">
    <source>
        <dbReference type="EMBL" id="MUN30043.1"/>
    </source>
</evidence>
<comment type="caution">
    <text evidence="2">The sequence shown here is derived from an EMBL/GenBank/DDBJ whole genome shotgun (WGS) entry which is preliminary data.</text>
</comment>
<evidence type="ECO:0000313" key="3">
    <source>
        <dbReference type="Proteomes" id="UP000470772"/>
    </source>
</evidence>
<name>A0A6A9QWG3_SULME</name>
<keyword evidence="1" id="KW-0472">Membrane</keyword>